<gene>
    <name evidence="4" type="primary">LOC108993831</name>
</gene>
<evidence type="ECO:0000256" key="2">
    <source>
        <dbReference type="SAM" id="SignalP"/>
    </source>
</evidence>
<dbReference type="InterPro" id="IPR040361">
    <property type="entry name" value="TPD1"/>
</dbReference>
<accession>A0A2I4EYD9</accession>
<dbReference type="GeneID" id="108993831"/>
<feature type="chain" id="PRO_5014128569" evidence="2">
    <location>
        <begin position="26"/>
        <end position="124"/>
    </location>
</feature>
<proteinExistence type="predicted"/>
<dbReference type="InParanoid" id="A0A2I4EYD9"/>
<dbReference type="PANTHER" id="PTHR33184:SF36">
    <property type="entry name" value="EXPANSIN-LIKE EG45 DOMAIN-CONTAINING PROTEIN"/>
    <property type="match status" value="1"/>
</dbReference>
<feature type="signal peptide" evidence="2">
    <location>
        <begin position="1"/>
        <end position="25"/>
    </location>
</feature>
<evidence type="ECO:0000313" key="3">
    <source>
        <dbReference type="Proteomes" id="UP000235220"/>
    </source>
</evidence>
<dbReference type="AlphaFoldDB" id="A0A2I4EYD9"/>
<dbReference type="STRING" id="51240.A0A2I4EYD9"/>
<reference evidence="4" key="1">
    <citation type="submission" date="2025-08" db="UniProtKB">
        <authorList>
            <consortium name="RefSeq"/>
        </authorList>
    </citation>
    <scope>IDENTIFICATION</scope>
    <source>
        <tissue evidence="4">Leaves</tissue>
    </source>
</reference>
<dbReference type="Pfam" id="PF24068">
    <property type="entry name" value="TPD1_C"/>
    <property type="match status" value="1"/>
</dbReference>
<dbReference type="GO" id="GO:0001709">
    <property type="term" value="P:cell fate determination"/>
    <property type="evidence" value="ECO:0000318"/>
    <property type="project" value="GO_Central"/>
</dbReference>
<protein>
    <submittedName>
        <fullName evidence="4">Uncharacterized protein At1g05835</fullName>
    </submittedName>
</protein>
<organism evidence="3 4">
    <name type="scientific">Juglans regia</name>
    <name type="common">English walnut</name>
    <dbReference type="NCBI Taxonomy" id="51240"/>
    <lineage>
        <taxon>Eukaryota</taxon>
        <taxon>Viridiplantae</taxon>
        <taxon>Streptophyta</taxon>
        <taxon>Embryophyta</taxon>
        <taxon>Tracheophyta</taxon>
        <taxon>Spermatophyta</taxon>
        <taxon>Magnoliopsida</taxon>
        <taxon>eudicotyledons</taxon>
        <taxon>Gunneridae</taxon>
        <taxon>Pentapetalae</taxon>
        <taxon>rosids</taxon>
        <taxon>fabids</taxon>
        <taxon>Fagales</taxon>
        <taxon>Juglandaceae</taxon>
        <taxon>Juglans</taxon>
    </lineage>
</organism>
<evidence type="ECO:0000256" key="1">
    <source>
        <dbReference type="ARBA" id="ARBA00022729"/>
    </source>
</evidence>
<keyword evidence="1 2" id="KW-0732">Signal</keyword>
<keyword evidence="3" id="KW-1185">Reference proteome</keyword>
<dbReference type="Proteomes" id="UP000235220">
    <property type="component" value="Chromosome 12"/>
</dbReference>
<dbReference type="RefSeq" id="XP_018824410.1">
    <property type="nucleotide sequence ID" value="XM_018968865.2"/>
</dbReference>
<evidence type="ECO:0000313" key="4">
    <source>
        <dbReference type="RefSeq" id="XP_018824410.1"/>
    </source>
</evidence>
<dbReference type="FunCoup" id="A0A2I4EYD9">
    <property type="interactions" value="84"/>
</dbReference>
<sequence length="124" mass="13738">MQSRAAFKLLSTFLTFSCLLNQGLGANCAGNSPTVNQTKVGFGEPPKFMVEVQNKCPMCPIINVHLNCGSFPQRLVSPRLLKVIGFDDCVLNAGLPLAPLQTFSFNYSHHMFVMHPTNWSFQCE</sequence>
<name>A0A2I4EYD9_JUGRE</name>
<dbReference type="KEGG" id="jre:108993831"/>
<dbReference type="PANTHER" id="PTHR33184">
    <property type="entry name" value="PROTEIN TAPETUM DETERMINANT 1-LIKE-RELATED"/>
    <property type="match status" value="1"/>
</dbReference>
<dbReference type="OrthoDB" id="1850606at2759"/>